<dbReference type="NCBIfam" id="TIGR04183">
    <property type="entry name" value="Por_Secre_tail"/>
    <property type="match status" value="1"/>
</dbReference>
<dbReference type="InterPro" id="IPR024079">
    <property type="entry name" value="MetalloPept_cat_dom_sf"/>
</dbReference>
<dbReference type="Pfam" id="PF19408">
    <property type="entry name" value="PKD_6"/>
    <property type="match status" value="1"/>
</dbReference>
<dbReference type="Pfam" id="PF07705">
    <property type="entry name" value="CARDB"/>
    <property type="match status" value="2"/>
</dbReference>
<proteinExistence type="inferred from homology"/>
<dbReference type="Gene3D" id="2.60.40.10">
    <property type="entry name" value="Immunoglobulins"/>
    <property type="match status" value="2"/>
</dbReference>
<dbReference type="InterPro" id="IPR035986">
    <property type="entry name" value="PKD_dom_sf"/>
</dbReference>
<dbReference type="EMBL" id="CP060007">
    <property type="protein sequence ID" value="QNA44315.1"/>
    <property type="molecule type" value="Genomic_DNA"/>
</dbReference>
<keyword evidence="3" id="KW-0479">Metal-binding</keyword>
<gene>
    <name evidence="14" type="ORF">H4075_19970</name>
</gene>
<dbReference type="GO" id="GO:0008237">
    <property type="term" value="F:metallopeptidase activity"/>
    <property type="evidence" value="ECO:0007669"/>
    <property type="project" value="UniProtKB-KW"/>
</dbReference>
<evidence type="ECO:0000256" key="7">
    <source>
        <dbReference type="ARBA" id="ARBA00023049"/>
    </source>
</evidence>
<dbReference type="InterPro" id="IPR013783">
    <property type="entry name" value="Ig-like_fold"/>
</dbReference>
<organism evidence="14 15">
    <name type="scientific">Lacibacter sediminis</name>
    <dbReference type="NCBI Taxonomy" id="2760713"/>
    <lineage>
        <taxon>Bacteria</taxon>
        <taxon>Pseudomonadati</taxon>
        <taxon>Bacteroidota</taxon>
        <taxon>Chitinophagia</taxon>
        <taxon>Chitinophagales</taxon>
        <taxon>Chitinophagaceae</taxon>
        <taxon>Lacibacter</taxon>
    </lineage>
</organism>
<feature type="signal peptide" evidence="9">
    <location>
        <begin position="1"/>
        <end position="25"/>
    </location>
</feature>
<dbReference type="InterPro" id="IPR011635">
    <property type="entry name" value="CARDB"/>
</dbReference>
<keyword evidence="4 9" id="KW-0732">Signal</keyword>
<evidence type="ECO:0000256" key="3">
    <source>
        <dbReference type="ARBA" id="ARBA00022723"/>
    </source>
</evidence>
<keyword evidence="6" id="KW-0862">Zinc</keyword>
<feature type="domain" description="Secretion system C-terminal sorting" evidence="12">
    <location>
        <begin position="1178"/>
        <end position="1251"/>
    </location>
</feature>
<evidence type="ECO:0000256" key="5">
    <source>
        <dbReference type="ARBA" id="ARBA00022801"/>
    </source>
</evidence>
<keyword evidence="15" id="KW-1185">Reference proteome</keyword>
<feature type="domain" description="CARDB" evidence="11">
    <location>
        <begin position="509"/>
        <end position="624"/>
    </location>
</feature>
<dbReference type="Pfam" id="PF05572">
    <property type="entry name" value="Peptidase_M43"/>
    <property type="match status" value="1"/>
</dbReference>
<dbReference type="GO" id="GO:0046872">
    <property type="term" value="F:metal ion binding"/>
    <property type="evidence" value="ECO:0007669"/>
    <property type="project" value="UniProtKB-KW"/>
</dbReference>
<feature type="domain" description="Peptidase M43 pregnancy-associated plasma-A" evidence="10">
    <location>
        <begin position="183"/>
        <end position="363"/>
    </location>
</feature>
<sequence>MGRLLYTCVCFFVLSMLAQFCFGQAKDSIFPILQPCGAGTPSLSWDRDFNKRLVNFEKAKITGRFSSTNYVIPVVVHVLHGGEAVGEDENISWDRIKSQIDVLNADFSGSNSDVINTPGNFQSVIAGNTRVQFCLAKTDPDGNLLQEPGVNRINWKAKGWDIVAGTQSREVFTNYFELIIKPNTIWDPKRYLNIWVSDKKQSLNEILSGYARYPTFPDTTTFPELPLQSFNIETEKTSGIWIYSKYFGINKVIFNLHPLGRVATHEIGHWLGLYHTFETFKQDEAGNTIFECQGGGQDGYLVGDRCKDTPPQYSYNSSECRDKYDTCPDLQNLPDMECNHMGYSPDDCHVMFTLDQAKRIEMTMANGIFRKSLNSSMACSDCPELVIVDQSTPKSTVIPGETISIRFKEKAKGVVSAGPNIVSLHLSSNNILTPGQNGDLYLGEISVTQTLQPGTQTELLNLNVTIPSNTTPGSYYIFISADGTNIISECVEDNNFATVQITVLGNCSDLIVIDQFTNPSLINSGQTISIGCKVKNIGNTSANAPHFVNIHLSEDDVLTPGLNGDIYIDEMEVSEILSIQSSSASLSKQMQIPSWIPTGTYYVFFAADGRGQIEECDNTNNFATTILNVVATSQPTSTGQPIKAYSYWFDNEFDNNVKVSNLSANNYELKASIPMASLSPGLHTINIGFSDRFNRHSSYLSETIYKINPLTPAGLSKYEYWIDDKFDEKELGFLLPASEAFIIQNISLETLSSGLHTFNIRFKPDGEHWSSISTSLIYKLNQNIPTGGAQYEYWFDNNYNSKISTGVSSSSNYFLINDIESGNLATGLHTLHFRFKPNGKHWTTATSDFIYIQNSTLGKIKKFQYWIDDDVKDSVSLNLSEFDDIQILSNLSVKNIEPGLHVLHTRFENSVGVWSVITSSFFYRSLNAEAKEKKVKRYRYWFDSKVSDTTVVVLASPSSDFELLKDICTSDLLVGNHIVNVQFQDSLNNWSSIITTSFYKAPPSGLLIKASGPTTFCEGSNVILSAMDCGSCTYQWSNGLTTRTITVNQSGNYYVSVNIDNCVQFSDTLKVVVNKKPDSPLLINGSTSVSIGQSTSYAISSTANATGYYWTISGGGNIINGQNTNLININWTSIGNHTVSVRALNTCDSSDVRILDVQVSFPTSTSNVEDLHQLFVTPNPNSGLFYLHINGAQFKNVSFQILNVLGQTLVTDRANINSENFMHYVGISNLPNGLYFLKVNIGRSEYVLKIIKNE</sequence>
<dbReference type="PANTHER" id="PTHR47466">
    <property type="match status" value="1"/>
</dbReference>
<keyword evidence="2" id="KW-0645">Protease</keyword>
<dbReference type="SUPFAM" id="SSF49299">
    <property type="entry name" value="PKD domain"/>
    <property type="match status" value="1"/>
</dbReference>
<dbReference type="PANTHER" id="PTHR47466:SF1">
    <property type="entry name" value="METALLOPROTEASE MEP1 (AFU_ORTHOLOGUE AFUA_1G07730)-RELATED"/>
    <property type="match status" value="1"/>
</dbReference>
<feature type="domain" description="PKD-like" evidence="13">
    <location>
        <begin position="1077"/>
        <end position="1157"/>
    </location>
</feature>
<dbReference type="Proteomes" id="UP000515344">
    <property type="component" value="Chromosome"/>
</dbReference>
<evidence type="ECO:0000256" key="9">
    <source>
        <dbReference type="SAM" id="SignalP"/>
    </source>
</evidence>
<evidence type="ECO:0000313" key="14">
    <source>
        <dbReference type="EMBL" id="QNA44315.1"/>
    </source>
</evidence>
<evidence type="ECO:0000313" key="15">
    <source>
        <dbReference type="Proteomes" id="UP000515344"/>
    </source>
</evidence>
<dbReference type="AlphaFoldDB" id="A0A7G5XFR2"/>
<dbReference type="Pfam" id="PF18962">
    <property type="entry name" value="Por_Secre_tail"/>
    <property type="match status" value="1"/>
</dbReference>
<keyword evidence="8" id="KW-1015">Disulfide bond</keyword>
<name>A0A7G5XFR2_9BACT</name>
<keyword evidence="5" id="KW-0378">Hydrolase</keyword>
<evidence type="ECO:0000256" key="2">
    <source>
        <dbReference type="ARBA" id="ARBA00022670"/>
    </source>
</evidence>
<dbReference type="GO" id="GO:0006508">
    <property type="term" value="P:proteolysis"/>
    <property type="evidence" value="ECO:0007669"/>
    <property type="project" value="UniProtKB-KW"/>
</dbReference>
<evidence type="ECO:0000259" key="10">
    <source>
        <dbReference type="Pfam" id="PF05572"/>
    </source>
</evidence>
<feature type="domain" description="CARDB" evidence="11">
    <location>
        <begin position="383"/>
        <end position="498"/>
    </location>
</feature>
<protein>
    <submittedName>
        <fullName evidence="14">T9SS type A sorting domain-containing protein</fullName>
    </submittedName>
</protein>
<reference evidence="15" key="1">
    <citation type="submission" date="2020-08" db="EMBL/GenBank/DDBJ databases">
        <title>Lacibacter sp. S13-6-6 genome sequencing.</title>
        <authorList>
            <person name="Jin L."/>
        </authorList>
    </citation>
    <scope>NUCLEOTIDE SEQUENCE [LARGE SCALE GENOMIC DNA]</scope>
    <source>
        <strain evidence="15">S13-6-6</strain>
    </source>
</reference>
<evidence type="ECO:0000259" key="13">
    <source>
        <dbReference type="Pfam" id="PF19408"/>
    </source>
</evidence>
<evidence type="ECO:0000256" key="4">
    <source>
        <dbReference type="ARBA" id="ARBA00022729"/>
    </source>
</evidence>
<evidence type="ECO:0000256" key="6">
    <source>
        <dbReference type="ARBA" id="ARBA00022833"/>
    </source>
</evidence>
<feature type="chain" id="PRO_5028941765" evidence="9">
    <location>
        <begin position="26"/>
        <end position="1254"/>
    </location>
</feature>
<keyword evidence="7" id="KW-0482">Metalloprotease</keyword>
<dbReference type="InterPro" id="IPR045829">
    <property type="entry name" value="PKD_6"/>
</dbReference>
<evidence type="ECO:0000256" key="8">
    <source>
        <dbReference type="ARBA" id="ARBA00023157"/>
    </source>
</evidence>
<comment type="similarity">
    <text evidence="1">Belongs to the peptidase M43B family.</text>
</comment>
<dbReference type="RefSeq" id="WP_182802577.1">
    <property type="nucleotide sequence ID" value="NZ_CP060007.1"/>
</dbReference>
<evidence type="ECO:0000256" key="1">
    <source>
        <dbReference type="ARBA" id="ARBA00008721"/>
    </source>
</evidence>
<dbReference type="InterPro" id="IPR026444">
    <property type="entry name" value="Secre_tail"/>
</dbReference>
<dbReference type="SUPFAM" id="SSF55486">
    <property type="entry name" value="Metalloproteases ('zincins'), catalytic domain"/>
    <property type="match status" value="1"/>
</dbReference>
<evidence type="ECO:0000259" key="12">
    <source>
        <dbReference type="Pfam" id="PF18962"/>
    </source>
</evidence>
<evidence type="ECO:0000259" key="11">
    <source>
        <dbReference type="Pfam" id="PF07705"/>
    </source>
</evidence>
<dbReference type="KEGG" id="lacs:H4075_19970"/>
<dbReference type="InterPro" id="IPR008754">
    <property type="entry name" value="Peptidase_M43"/>
</dbReference>
<dbReference type="Gene3D" id="3.40.390.10">
    <property type="entry name" value="Collagenase (Catalytic Domain)"/>
    <property type="match status" value="1"/>
</dbReference>
<accession>A0A7G5XFR2</accession>